<dbReference type="STRING" id="49451.A0A1J6J1R1"/>
<dbReference type="OMA" id="IITHANT"/>
<name>A0A1J6J1R1_NICAT</name>
<dbReference type="PANTHER" id="PTHR45651">
    <property type="entry name" value="CYCLIC NUCLEOTIDE-GATED ION CHANNEL 15-RELATED-RELATED"/>
    <property type="match status" value="1"/>
</dbReference>
<dbReference type="CDD" id="cd00038">
    <property type="entry name" value="CAP_ED"/>
    <property type="match status" value="1"/>
</dbReference>
<proteinExistence type="predicted"/>
<dbReference type="PROSITE" id="PS50042">
    <property type="entry name" value="CNMP_BINDING_3"/>
    <property type="match status" value="1"/>
</dbReference>
<evidence type="ECO:0000313" key="5">
    <source>
        <dbReference type="Proteomes" id="UP000187609"/>
    </source>
</evidence>
<sequence length="151" mass="16348">MDDQLLDAICKCLVSSLNTKDTYIVPEGDPVIEMLFIIRGELESSTTNGGRSGFFNSITLKQGDFCGEELLTWALVPNPNVKLPISTRIVKCLREVEAFALKLKSSSLLQTSSDASIVRNYSMHSGSTHTNGGHGELATYKLHGDAIGGKN</sequence>
<dbReference type="InterPro" id="IPR014710">
    <property type="entry name" value="RmlC-like_jellyroll"/>
</dbReference>
<reference evidence="4" key="1">
    <citation type="submission" date="2016-11" db="EMBL/GenBank/DDBJ databases">
        <title>The genome of Nicotiana attenuata.</title>
        <authorList>
            <person name="Xu S."/>
            <person name="Brockmoeller T."/>
            <person name="Gaquerel E."/>
            <person name="Navarro A."/>
            <person name="Kuhl H."/>
            <person name="Gase K."/>
            <person name="Ling Z."/>
            <person name="Zhou W."/>
            <person name="Kreitzer C."/>
            <person name="Stanke M."/>
            <person name="Tang H."/>
            <person name="Lyons E."/>
            <person name="Pandey P."/>
            <person name="Pandey S.P."/>
            <person name="Timmermann B."/>
            <person name="Baldwin I.T."/>
        </authorList>
    </citation>
    <scope>NUCLEOTIDE SEQUENCE [LARGE SCALE GENOMIC DNA]</scope>
    <source>
        <strain evidence="4">UT</strain>
    </source>
</reference>
<keyword evidence="1" id="KW-0813">Transport</keyword>
<dbReference type="AlphaFoldDB" id="A0A1J6J1R1"/>
<feature type="domain" description="Cyclic nucleotide-binding" evidence="3">
    <location>
        <begin position="1"/>
        <end position="71"/>
    </location>
</feature>
<evidence type="ECO:0000313" key="4">
    <source>
        <dbReference type="EMBL" id="OIT04907.1"/>
    </source>
</evidence>
<protein>
    <submittedName>
        <fullName evidence="4">Cyclic nucleotide-gated ion channel 16</fullName>
    </submittedName>
</protein>
<evidence type="ECO:0000256" key="1">
    <source>
        <dbReference type="ARBA" id="ARBA00023286"/>
    </source>
</evidence>
<dbReference type="PANTHER" id="PTHR45651:SF114">
    <property type="entry name" value="CYCLIC NUCLEOTIDE-GATED ION CHANNEL 16-RELATED"/>
    <property type="match status" value="1"/>
</dbReference>
<evidence type="ECO:0000259" key="3">
    <source>
        <dbReference type="PROSITE" id="PS50042"/>
    </source>
</evidence>
<dbReference type="InterPro" id="IPR018490">
    <property type="entry name" value="cNMP-bd_dom_sf"/>
</dbReference>
<evidence type="ECO:0000256" key="2">
    <source>
        <dbReference type="ARBA" id="ARBA00023303"/>
    </source>
</evidence>
<comment type="caution">
    <text evidence="4">The sequence shown here is derived from an EMBL/GenBank/DDBJ whole genome shotgun (WGS) entry which is preliminary data.</text>
</comment>
<dbReference type="GO" id="GO:0034220">
    <property type="term" value="P:monoatomic ion transmembrane transport"/>
    <property type="evidence" value="ECO:0007669"/>
    <property type="project" value="UniProtKB-KW"/>
</dbReference>
<keyword evidence="1" id="KW-0406">Ion transport</keyword>
<dbReference type="SUPFAM" id="SSF51206">
    <property type="entry name" value="cAMP-binding domain-like"/>
    <property type="match status" value="1"/>
</dbReference>
<organism evidence="4 5">
    <name type="scientific">Nicotiana attenuata</name>
    <name type="common">Coyote tobacco</name>
    <dbReference type="NCBI Taxonomy" id="49451"/>
    <lineage>
        <taxon>Eukaryota</taxon>
        <taxon>Viridiplantae</taxon>
        <taxon>Streptophyta</taxon>
        <taxon>Embryophyta</taxon>
        <taxon>Tracheophyta</taxon>
        <taxon>Spermatophyta</taxon>
        <taxon>Magnoliopsida</taxon>
        <taxon>eudicotyledons</taxon>
        <taxon>Gunneridae</taxon>
        <taxon>Pentapetalae</taxon>
        <taxon>asterids</taxon>
        <taxon>lamiids</taxon>
        <taxon>Solanales</taxon>
        <taxon>Solanaceae</taxon>
        <taxon>Nicotianoideae</taxon>
        <taxon>Nicotianeae</taxon>
        <taxon>Nicotiana</taxon>
    </lineage>
</organism>
<dbReference type="Gene3D" id="2.60.120.10">
    <property type="entry name" value="Jelly Rolls"/>
    <property type="match status" value="1"/>
</dbReference>
<dbReference type="SMR" id="A0A1J6J1R1"/>
<dbReference type="EMBL" id="MJEQ01037185">
    <property type="protein sequence ID" value="OIT04907.1"/>
    <property type="molecule type" value="Genomic_DNA"/>
</dbReference>
<accession>A0A1J6J1R1</accession>
<keyword evidence="1" id="KW-1071">Ligand-gated ion channel</keyword>
<keyword evidence="2" id="KW-0407">Ion channel</keyword>
<dbReference type="Proteomes" id="UP000187609">
    <property type="component" value="Unassembled WGS sequence"/>
</dbReference>
<dbReference type="Gramene" id="OIT04907">
    <property type="protein sequence ID" value="OIT04907"/>
    <property type="gene ID" value="A4A49_01246"/>
</dbReference>
<dbReference type="GO" id="GO:0016020">
    <property type="term" value="C:membrane"/>
    <property type="evidence" value="ECO:0007669"/>
    <property type="project" value="UniProtKB-SubCell"/>
</dbReference>
<gene>
    <name evidence="4" type="primary">CNGC16_1</name>
    <name evidence="4" type="ORF">A4A49_01246</name>
</gene>
<dbReference type="InterPro" id="IPR000595">
    <property type="entry name" value="cNMP-bd_dom"/>
</dbReference>
<keyword evidence="5" id="KW-1185">Reference proteome</keyword>